<evidence type="ECO:0000313" key="2">
    <source>
        <dbReference type="Proteomes" id="UP000030988"/>
    </source>
</evidence>
<dbReference type="AlphaFoldDB" id="A0A0B2C1M4"/>
<proteinExistence type="predicted"/>
<dbReference type="RefSeq" id="WP_039095015.1">
    <property type="nucleotide sequence ID" value="NZ_JTDN01000001.1"/>
</dbReference>
<keyword evidence="2" id="KW-1185">Reference proteome</keyword>
<dbReference type="Gene3D" id="1.25.40.10">
    <property type="entry name" value="Tetratricopeptide repeat domain"/>
    <property type="match status" value="1"/>
</dbReference>
<accession>A0A0B2C1M4</accession>
<reference evidence="1 2" key="1">
    <citation type="submission" date="2014-11" db="EMBL/GenBank/DDBJ databases">
        <title>Draft genome sequence of Kirrobacter mercurialis.</title>
        <authorList>
            <person name="Coil D.A."/>
            <person name="Eisen J.A."/>
        </authorList>
    </citation>
    <scope>NUCLEOTIDE SEQUENCE [LARGE SCALE GENOMIC DNA]</scope>
    <source>
        <strain evidence="1 2">Coronado</strain>
    </source>
</reference>
<dbReference type="OrthoDB" id="92543at2"/>
<gene>
    <name evidence="1" type="ORF">PK98_05985</name>
</gene>
<sequence length="126" mass="13406">MSLIPFLAAAVMVGQPITSIPGPDIRVTELRDVAYEELATGQTVAALDVIQAELTTRPGDPALLINLGSTYLRLGRAAEAQAAFAAAEGSSTRYDLELADGRWVDSRRAARLAQADLATRPMLALR</sequence>
<protein>
    <recommendedName>
        <fullName evidence="3">Tetratricopeptide repeat protein</fullName>
    </recommendedName>
</protein>
<evidence type="ECO:0000313" key="1">
    <source>
        <dbReference type="EMBL" id="KHL26080.1"/>
    </source>
</evidence>
<dbReference type="InterPro" id="IPR011990">
    <property type="entry name" value="TPR-like_helical_dom_sf"/>
</dbReference>
<organism evidence="1 2">
    <name type="scientific">Croceibacterium mercuriale</name>
    <dbReference type="NCBI Taxonomy" id="1572751"/>
    <lineage>
        <taxon>Bacteria</taxon>
        <taxon>Pseudomonadati</taxon>
        <taxon>Pseudomonadota</taxon>
        <taxon>Alphaproteobacteria</taxon>
        <taxon>Sphingomonadales</taxon>
        <taxon>Erythrobacteraceae</taxon>
        <taxon>Croceibacterium</taxon>
    </lineage>
</organism>
<dbReference type="SUPFAM" id="SSF48452">
    <property type="entry name" value="TPR-like"/>
    <property type="match status" value="1"/>
</dbReference>
<name>A0A0B2C1M4_9SPHN</name>
<dbReference type="EMBL" id="JTDN01000001">
    <property type="protein sequence ID" value="KHL26080.1"/>
    <property type="molecule type" value="Genomic_DNA"/>
</dbReference>
<dbReference type="STRING" id="1572751.PK98_05985"/>
<evidence type="ECO:0008006" key="3">
    <source>
        <dbReference type="Google" id="ProtNLM"/>
    </source>
</evidence>
<comment type="caution">
    <text evidence="1">The sequence shown here is derived from an EMBL/GenBank/DDBJ whole genome shotgun (WGS) entry which is preliminary data.</text>
</comment>
<dbReference type="Proteomes" id="UP000030988">
    <property type="component" value="Unassembled WGS sequence"/>
</dbReference>